<dbReference type="Gene3D" id="2.60.40.1090">
    <property type="entry name" value="Fimbrial-type adhesion domain"/>
    <property type="match status" value="1"/>
</dbReference>
<reference evidence="1 2" key="1">
    <citation type="submission" date="2019-11" db="EMBL/GenBank/DDBJ databases">
        <title>Escherichia alba sp. nov. isolated from the gut of plastic-eating superworms Zophobas atratus.</title>
        <authorList>
            <person name="Yang Y."/>
        </authorList>
    </citation>
    <scope>NUCLEOTIDE SEQUENCE [LARGE SCALE GENOMIC DNA]</scope>
    <source>
        <strain evidence="2">BIT-B35</strain>
    </source>
</reference>
<dbReference type="AlphaFoldDB" id="A0A6L6IH94"/>
<keyword evidence="2" id="KW-1185">Reference proteome</keyword>
<evidence type="ECO:0000313" key="1">
    <source>
        <dbReference type="EMBL" id="MTH44966.1"/>
    </source>
</evidence>
<protein>
    <recommendedName>
        <fullName evidence="3">Fimbrial protein</fullName>
    </recommendedName>
</protein>
<dbReference type="GO" id="GO:0007155">
    <property type="term" value="P:cell adhesion"/>
    <property type="evidence" value="ECO:0007669"/>
    <property type="project" value="InterPro"/>
</dbReference>
<dbReference type="InterPro" id="IPR036937">
    <property type="entry name" value="Adhesion_dom_fimbrial_sf"/>
</dbReference>
<evidence type="ECO:0000313" key="2">
    <source>
        <dbReference type="Proteomes" id="UP000477739"/>
    </source>
</evidence>
<dbReference type="Proteomes" id="UP000477739">
    <property type="component" value="Unassembled WGS sequence"/>
</dbReference>
<accession>A0A6L6IH94</accession>
<evidence type="ECO:0008006" key="3">
    <source>
        <dbReference type="Google" id="ProtNLM"/>
    </source>
</evidence>
<organism evidence="1 2">
    <name type="scientific">Intestinirhabdus alba</name>
    <dbReference type="NCBI Taxonomy" id="2899544"/>
    <lineage>
        <taxon>Bacteria</taxon>
        <taxon>Pseudomonadati</taxon>
        <taxon>Pseudomonadota</taxon>
        <taxon>Gammaproteobacteria</taxon>
        <taxon>Enterobacterales</taxon>
        <taxon>Enterobacteriaceae</taxon>
        <taxon>Intestinirhabdus</taxon>
    </lineage>
</organism>
<name>A0A6L6IH94_9ENTR</name>
<dbReference type="EMBL" id="WMJZ01000001">
    <property type="protein sequence ID" value="MTH44966.1"/>
    <property type="molecule type" value="Genomic_DNA"/>
</dbReference>
<dbReference type="GO" id="GO:0009289">
    <property type="term" value="C:pilus"/>
    <property type="evidence" value="ECO:0007669"/>
    <property type="project" value="InterPro"/>
</dbReference>
<comment type="caution">
    <text evidence="1">The sequence shown here is derived from an EMBL/GenBank/DDBJ whole genome shotgun (WGS) entry which is preliminary data.</text>
</comment>
<sequence length="275" mass="29460">MRKTGLWLLIITFFGVGNTFASVGVPIATPPIRWDPQAGGYYFSIGSMGGTSPAQKELIPQGVTQFCMAPVKEGKFIPYHGYWGQDLECLSVGDSQTWAELYQRYITYYSSVGFVRIRVAEPNTTPPPAAELCFEPVAIRDISDRSPYIGPDTICMHPNPSNVTCSFLNDGAEFDFGSVNSGEGQTVSKDIGVNCTGDVKTVMELSGGKGAIAVFNASGESFDVPVAFDDRDLSQSLQLSMPAGDSQHHITARLPTGTLPAGDFSGTAVLIINPL</sequence>
<proteinExistence type="predicted"/>
<gene>
    <name evidence="1" type="ORF">GJV78_01525</name>
</gene>
<dbReference type="RefSeq" id="WP_155106653.1">
    <property type="nucleotide sequence ID" value="NZ_WMJZ01000001.1"/>
</dbReference>